<reference evidence="10 11" key="1">
    <citation type="submission" date="2016-11" db="EMBL/GenBank/DDBJ databases">
        <authorList>
            <person name="Jaros S."/>
            <person name="Januszkiewicz K."/>
            <person name="Wedrychowicz H."/>
        </authorList>
    </citation>
    <scope>NUCLEOTIDE SEQUENCE [LARGE SCALE GENOMIC DNA]</scope>
    <source>
        <strain evidence="10 11">DSM 10502</strain>
    </source>
</reference>
<dbReference type="CDD" id="cd00317">
    <property type="entry name" value="cyclophilin"/>
    <property type="match status" value="1"/>
</dbReference>
<evidence type="ECO:0000256" key="2">
    <source>
        <dbReference type="ARBA" id="ARBA00002388"/>
    </source>
</evidence>
<dbReference type="GO" id="GO:0003755">
    <property type="term" value="F:peptidyl-prolyl cis-trans isomerase activity"/>
    <property type="evidence" value="ECO:0007669"/>
    <property type="project" value="UniProtKB-UniRule"/>
</dbReference>
<comment type="catalytic activity">
    <reaction evidence="1 8">
        <text>[protein]-peptidylproline (omega=180) = [protein]-peptidylproline (omega=0)</text>
        <dbReference type="Rhea" id="RHEA:16237"/>
        <dbReference type="Rhea" id="RHEA-COMP:10747"/>
        <dbReference type="Rhea" id="RHEA-COMP:10748"/>
        <dbReference type="ChEBI" id="CHEBI:83833"/>
        <dbReference type="ChEBI" id="CHEBI:83834"/>
        <dbReference type="EC" id="5.2.1.8"/>
    </reaction>
</comment>
<keyword evidence="8" id="KW-0732">Signal</keyword>
<feature type="domain" description="PPIase cyclophilin-type" evidence="9">
    <location>
        <begin position="31"/>
        <end position="182"/>
    </location>
</feature>
<keyword evidence="11" id="KW-1185">Reference proteome</keyword>
<accession>A0A1M5AWL2</accession>
<dbReference type="Proteomes" id="UP000184404">
    <property type="component" value="Unassembled WGS sequence"/>
</dbReference>
<dbReference type="PROSITE" id="PS50072">
    <property type="entry name" value="CSA_PPIASE_2"/>
    <property type="match status" value="1"/>
</dbReference>
<dbReference type="PANTHER" id="PTHR45625">
    <property type="entry name" value="PEPTIDYL-PROLYL CIS-TRANS ISOMERASE-RELATED"/>
    <property type="match status" value="1"/>
</dbReference>
<evidence type="ECO:0000259" key="9">
    <source>
        <dbReference type="PROSITE" id="PS50072"/>
    </source>
</evidence>
<dbReference type="InterPro" id="IPR024936">
    <property type="entry name" value="Cyclophilin-type_PPIase"/>
</dbReference>
<dbReference type="InterPro" id="IPR020892">
    <property type="entry name" value="Cyclophilin-type_PPIase_CS"/>
</dbReference>
<dbReference type="GO" id="GO:0006457">
    <property type="term" value="P:protein folding"/>
    <property type="evidence" value="ECO:0007669"/>
    <property type="project" value="InterPro"/>
</dbReference>
<dbReference type="PRINTS" id="PR00153">
    <property type="entry name" value="CSAPPISMRASE"/>
</dbReference>
<evidence type="ECO:0000256" key="5">
    <source>
        <dbReference type="ARBA" id="ARBA00022737"/>
    </source>
</evidence>
<dbReference type="STRING" id="1123243.SAMN02745190_02444"/>
<evidence type="ECO:0000256" key="1">
    <source>
        <dbReference type="ARBA" id="ARBA00000971"/>
    </source>
</evidence>
<organism evidence="10 11">
    <name type="scientific">Schwartzia succinivorans DSM 10502</name>
    <dbReference type="NCBI Taxonomy" id="1123243"/>
    <lineage>
        <taxon>Bacteria</taxon>
        <taxon>Bacillati</taxon>
        <taxon>Bacillota</taxon>
        <taxon>Negativicutes</taxon>
        <taxon>Selenomonadales</taxon>
        <taxon>Selenomonadaceae</taxon>
        <taxon>Schwartzia</taxon>
    </lineage>
</organism>
<keyword evidence="6 8" id="KW-0697">Rotamase</keyword>
<gene>
    <name evidence="10" type="ORF">SAMN02745190_02444</name>
</gene>
<name>A0A1M5AWL2_9FIRM</name>
<dbReference type="RefSeq" id="WP_094756632.1">
    <property type="nucleotide sequence ID" value="NZ_FQUG01000015.1"/>
</dbReference>
<evidence type="ECO:0000313" key="11">
    <source>
        <dbReference type="Proteomes" id="UP000184404"/>
    </source>
</evidence>
<keyword evidence="7 8" id="KW-0413">Isomerase</keyword>
<feature type="chain" id="PRO_5039748128" description="Peptidyl-prolyl cis-trans isomerase" evidence="8">
    <location>
        <begin position="21"/>
        <end position="188"/>
    </location>
</feature>
<evidence type="ECO:0000256" key="4">
    <source>
        <dbReference type="ARBA" id="ARBA00022574"/>
    </source>
</evidence>
<feature type="signal peptide" evidence="8">
    <location>
        <begin position="1"/>
        <end position="20"/>
    </location>
</feature>
<comment type="function">
    <text evidence="2 8">PPIases accelerate the folding of proteins. It catalyzes the cis-trans isomerization of proline imidic peptide bonds in oligopeptides.</text>
</comment>
<evidence type="ECO:0000256" key="3">
    <source>
        <dbReference type="ARBA" id="ARBA00007365"/>
    </source>
</evidence>
<comment type="similarity">
    <text evidence="3 8">Belongs to the cyclophilin-type PPIase family.</text>
</comment>
<dbReference type="PANTHER" id="PTHR45625:SF4">
    <property type="entry name" value="PEPTIDYLPROLYL ISOMERASE DOMAIN AND WD REPEAT-CONTAINING PROTEIN 1"/>
    <property type="match status" value="1"/>
</dbReference>
<evidence type="ECO:0000256" key="6">
    <source>
        <dbReference type="ARBA" id="ARBA00023110"/>
    </source>
</evidence>
<dbReference type="Gene3D" id="2.40.100.10">
    <property type="entry name" value="Cyclophilin-like"/>
    <property type="match status" value="1"/>
</dbReference>
<dbReference type="PROSITE" id="PS00170">
    <property type="entry name" value="CSA_PPIASE_1"/>
    <property type="match status" value="1"/>
</dbReference>
<dbReference type="Pfam" id="PF00160">
    <property type="entry name" value="Pro_isomerase"/>
    <property type="match status" value="1"/>
</dbReference>
<dbReference type="InterPro" id="IPR029000">
    <property type="entry name" value="Cyclophilin-like_dom_sf"/>
</dbReference>
<evidence type="ECO:0000256" key="8">
    <source>
        <dbReference type="RuleBase" id="RU363019"/>
    </source>
</evidence>
<dbReference type="InterPro" id="IPR002130">
    <property type="entry name" value="Cyclophilin-type_PPIase_dom"/>
</dbReference>
<keyword evidence="5" id="KW-0677">Repeat</keyword>
<dbReference type="EC" id="5.2.1.8" evidence="8"/>
<dbReference type="EMBL" id="FQUG01000015">
    <property type="protein sequence ID" value="SHF34661.1"/>
    <property type="molecule type" value="Genomic_DNA"/>
</dbReference>
<keyword evidence="4" id="KW-0853">WD repeat</keyword>
<protein>
    <recommendedName>
        <fullName evidence="8">Peptidyl-prolyl cis-trans isomerase</fullName>
        <shortName evidence="8">PPIase</shortName>
        <ecNumber evidence="8">5.2.1.8</ecNumber>
    </recommendedName>
</protein>
<proteinExistence type="inferred from homology"/>
<dbReference type="AlphaFoldDB" id="A0A1M5AWL2"/>
<evidence type="ECO:0000313" key="10">
    <source>
        <dbReference type="EMBL" id="SHF34661.1"/>
    </source>
</evidence>
<dbReference type="InterPro" id="IPR044666">
    <property type="entry name" value="Cyclophilin_A-like"/>
</dbReference>
<dbReference type="SUPFAM" id="SSF50891">
    <property type="entry name" value="Cyclophilin-like"/>
    <property type="match status" value="1"/>
</dbReference>
<sequence length="188" mass="20506">MKKMLLIAMAVMMCIGVVCVAAQTGGERKVVNRIAVFKTNMGTFEIELAEDKAPQTTKNFIDLAEKGFYDGLIFHRVIDNFMIQGGDPTGTGMGGPGYKIKDEFHKDLRHDSEGVLSMANAGPNTGGSQFFITLAPTPWLDGHHAVFGKVIKGMDVVHKIGSTKCDFADRPLEKVVMETVTIVTPEEK</sequence>
<dbReference type="PIRSF" id="PIRSF001467">
    <property type="entry name" value="Peptidylpro_ismrse"/>
    <property type="match status" value="1"/>
</dbReference>
<dbReference type="FunFam" id="2.40.100.10:FF:000003">
    <property type="entry name" value="Peptidylprolyl isomerase domain and WD repeat-containing 1"/>
    <property type="match status" value="1"/>
</dbReference>
<evidence type="ECO:0000256" key="7">
    <source>
        <dbReference type="ARBA" id="ARBA00023235"/>
    </source>
</evidence>
<dbReference type="OrthoDB" id="9807797at2"/>